<dbReference type="RefSeq" id="WP_345039590.1">
    <property type="nucleotide sequence ID" value="NZ_BAAAYL010000001.1"/>
</dbReference>
<name>A0ABP6SF54_9ACTN</name>
<evidence type="ECO:0000313" key="2">
    <source>
        <dbReference type="Proteomes" id="UP001499990"/>
    </source>
</evidence>
<organism evidence="1 2">
    <name type="scientific">Streptomyces sannanensis</name>
    <dbReference type="NCBI Taxonomy" id="285536"/>
    <lineage>
        <taxon>Bacteria</taxon>
        <taxon>Bacillati</taxon>
        <taxon>Actinomycetota</taxon>
        <taxon>Actinomycetes</taxon>
        <taxon>Kitasatosporales</taxon>
        <taxon>Streptomycetaceae</taxon>
        <taxon>Streptomyces</taxon>
    </lineage>
</organism>
<proteinExistence type="predicted"/>
<keyword evidence="2" id="KW-1185">Reference proteome</keyword>
<dbReference type="EMBL" id="BAAAYL010000001">
    <property type="protein sequence ID" value="GAA3374861.1"/>
    <property type="molecule type" value="Genomic_DNA"/>
</dbReference>
<comment type="caution">
    <text evidence="1">The sequence shown here is derived from an EMBL/GenBank/DDBJ whole genome shotgun (WGS) entry which is preliminary data.</text>
</comment>
<evidence type="ECO:0008006" key="3">
    <source>
        <dbReference type="Google" id="ProtNLM"/>
    </source>
</evidence>
<gene>
    <name evidence="1" type="ORF">GCM10020367_40380</name>
</gene>
<sequence>MRTECRPEELLESIEGRVDARGDAVLAAVADQAAERGAEVTVFTSDVDDMTKPLSGRPVEIEQV</sequence>
<reference evidence="2" key="1">
    <citation type="journal article" date="2019" name="Int. J. Syst. Evol. Microbiol.">
        <title>The Global Catalogue of Microorganisms (GCM) 10K type strain sequencing project: providing services to taxonomists for standard genome sequencing and annotation.</title>
        <authorList>
            <consortium name="The Broad Institute Genomics Platform"/>
            <consortium name="The Broad Institute Genome Sequencing Center for Infectious Disease"/>
            <person name="Wu L."/>
            <person name="Ma J."/>
        </authorList>
    </citation>
    <scope>NUCLEOTIDE SEQUENCE [LARGE SCALE GENOMIC DNA]</scope>
    <source>
        <strain evidence="2">JCM 9651</strain>
    </source>
</reference>
<accession>A0ABP6SF54</accession>
<protein>
    <recommendedName>
        <fullName evidence="3">NYN domain-containing protein</fullName>
    </recommendedName>
</protein>
<evidence type="ECO:0000313" key="1">
    <source>
        <dbReference type="EMBL" id="GAA3374861.1"/>
    </source>
</evidence>
<dbReference type="Proteomes" id="UP001499990">
    <property type="component" value="Unassembled WGS sequence"/>
</dbReference>